<sequence length="43" mass="5059">MNTIDLVTQQIHLVPPDKQEEVLDFIEFLITKYKPENSRKSAE</sequence>
<name>G5J308_CROWT</name>
<evidence type="ECO:0000259" key="1">
    <source>
        <dbReference type="Pfam" id="PF10047"/>
    </source>
</evidence>
<dbReference type="Pfam" id="PF10047">
    <property type="entry name" value="DUF2281"/>
    <property type="match status" value="1"/>
</dbReference>
<comment type="caution">
    <text evidence="2">The sequence shown here is derived from an EMBL/GenBank/DDBJ whole genome shotgun (WGS) entry which is preliminary data.</text>
</comment>
<gene>
    <name evidence="2" type="ORF">CWATWH0003_1889</name>
</gene>
<evidence type="ECO:0000313" key="2">
    <source>
        <dbReference type="EMBL" id="EHJ13422.1"/>
    </source>
</evidence>
<dbReference type="Proteomes" id="UP000003477">
    <property type="component" value="Unassembled WGS sequence"/>
</dbReference>
<organism evidence="2 3">
    <name type="scientific">Crocosphaera watsonii WH 0003</name>
    <dbReference type="NCBI Taxonomy" id="423471"/>
    <lineage>
        <taxon>Bacteria</taxon>
        <taxon>Bacillati</taxon>
        <taxon>Cyanobacteriota</taxon>
        <taxon>Cyanophyceae</taxon>
        <taxon>Oscillatoriophycideae</taxon>
        <taxon>Chroococcales</taxon>
        <taxon>Aphanothecaceae</taxon>
        <taxon>Crocosphaera</taxon>
    </lineage>
</organism>
<evidence type="ECO:0000313" key="3">
    <source>
        <dbReference type="Proteomes" id="UP000003477"/>
    </source>
</evidence>
<feature type="domain" description="DUF2281" evidence="1">
    <location>
        <begin position="8"/>
        <end position="40"/>
    </location>
</feature>
<dbReference type="InterPro" id="IPR018739">
    <property type="entry name" value="DUF2281"/>
</dbReference>
<dbReference type="RefSeq" id="WP_007310227.1">
    <property type="nucleotide sequence ID" value="NZ_AESD01000293.1"/>
</dbReference>
<dbReference type="GeneID" id="88769412"/>
<dbReference type="EMBL" id="AESD01000293">
    <property type="protein sequence ID" value="EHJ13422.1"/>
    <property type="molecule type" value="Genomic_DNA"/>
</dbReference>
<proteinExistence type="predicted"/>
<protein>
    <recommendedName>
        <fullName evidence="1">DUF2281 domain-containing protein</fullName>
    </recommendedName>
</protein>
<reference evidence="2 3" key="1">
    <citation type="journal article" date="2011" name="Front. Microbiol.">
        <title>Two Strains of Crocosphaera watsonii with Highly Conserved Genomes are Distinguished by Strain-Specific Features.</title>
        <authorList>
            <person name="Bench S.R."/>
            <person name="Ilikchyan I.N."/>
            <person name="Tripp H.J."/>
            <person name="Zehr J.P."/>
        </authorList>
    </citation>
    <scope>NUCLEOTIDE SEQUENCE [LARGE SCALE GENOMIC DNA]</scope>
    <source>
        <strain evidence="2 3">WH 0003</strain>
    </source>
</reference>
<dbReference type="PATRIC" id="fig|423471.3.peg.1768"/>
<accession>G5J308</accession>
<dbReference type="AlphaFoldDB" id="G5J308"/>